<protein>
    <recommendedName>
        <fullName evidence="3">Ribosomal protein S14</fullName>
    </recommendedName>
</protein>
<organism evidence="1 2">
    <name type="scientific">Astathelohania contejeani</name>
    <dbReference type="NCBI Taxonomy" id="164912"/>
    <lineage>
        <taxon>Eukaryota</taxon>
        <taxon>Fungi</taxon>
        <taxon>Fungi incertae sedis</taxon>
        <taxon>Microsporidia</taxon>
        <taxon>Astathelohaniidae</taxon>
        <taxon>Astathelohania</taxon>
    </lineage>
</organism>
<name>A0ABQ7I048_9MICR</name>
<comment type="caution">
    <text evidence="1">The sequence shown here is derived from an EMBL/GenBank/DDBJ whole genome shotgun (WGS) entry which is preliminary data.</text>
</comment>
<evidence type="ECO:0008006" key="3">
    <source>
        <dbReference type="Google" id="ProtNLM"/>
    </source>
</evidence>
<reference evidence="1 2" key="1">
    <citation type="submission" date="2019-01" db="EMBL/GenBank/DDBJ databases">
        <title>Genomes sequencing and comparative genomics of infectious freshwater microsporidia, Cucumispora dikerogammari and Thelohania contejeani.</title>
        <authorList>
            <person name="Cormier A."/>
            <person name="Giraud I."/>
            <person name="Wattier R."/>
            <person name="Teixeira M."/>
            <person name="Grandjean F."/>
            <person name="Rigaud T."/>
            <person name="Cordaux R."/>
        </authorList>
    </citation>
    <scope>NUCLEOTIDE SEQUENCE [LARGE SCALE GENOMIC DNA]</scope>
    <source>
        <strain evidence="1">T1</strain>
        <tissue evidence="1">Spores</tissue>
    </source>
</reference>
<gene>
    <name evidence="1" type="ORF">TCON_0957</name>
</gene>
<accession>A0ABQ7I048</accession>
<sequence length="120" mass="14424">MLKKYKNIVSERAAILKVERQNKTRFSLVYQRHRLKYSLTDVSVKSLLNAQRRLLYDEINKKKFHEKLYRARSNEFVSLKDFSICLKYGNIAPCVEGINYNIQDRNVFLERRCFTMPALW</sequence>
<keyword evidence="2" id="KW-1185">Reference proteome</keyword>
<evidence type="ECO:0000313" key="1">
    <source>
        <dbReference type="EMBL" id="KAF7683844.1"/>
    </source>
</evidence>
<dbReference type="Proteomes" id="UP001516464">
    <property type="component" value="Unassembled WGS sequence"/>
</dbReference>
<evidence type="ECO:0000313" key="2">
    <source>
        <dbReference type="Proteomes" id="UP001516464"/>
    </source>
</evidence>
<dbReference type="EMBL" id="SBIQ01000046">
    <property type="protein sequence ID" value="KAF7683844.1"/>
    <property type="molecule type" value="Genomic_DNA"/>
</dbReference>
<proteinExistence type="predicted"/>